<dbReference type="InterPro" id="IPR011044">
    <property type="entry name" value="Quino_amine_DH_bsu"/>
</dbReference>
<dbReference type="Proteomes" id="UP000463138">
    <property type="component" value="Unassembled WGS sequence"/>
</dbReference>
<dbReference type="Pfam" id="PF07433">
    <property type="entry name" value="DUF1513"/>
    <property type="match status" value="1"/>
</dbReference>
<dbReference type="EMBL" id="QOVF01000001">
    <property type="protein sequence ID" value="KAA0696749.1"/>
    <property type="molecule type" value="Genomic_DNA"/>
</dbReference>
<name>A0A7V7KZ06_9GAMM</name>
<protein>
    <submittedName>
        <fullName evidence="1">DUF1513 domain-containing protein</fullName>
    </submittedName>
</protein>
<gene>
    <name evidence="1" type="ORF">DT594_05365</name>
</gene>
<comment type="caution">
    <text evidence="1">The sequence shown here is derived from an EMBL/GenBank/DDBJ whole genome shotgun (WGS) entry which is preliminary data.</text>
</comment>
<accession>A0A7V7KZ06</accession>
<dbReference type="PIRSF" id="PIRSF028101">
    <property type="entry name" value="UCP028101"/>
    <property type="match status" value="1"/>
</dbReference>
<proteinExistence type="predicted"/>
<dbReference type="InterPro" id="IPR008311">
    <property type="entry name" value="UCP028101"/>
</dbReference>
<organism evidence="1 2">
    <name type="scientific">Halopseudomonas laoshanensis</name>
    <dbReference type="NCBI Taxonomy" id="2268758"/>
    <lineage>
        <taxon>Bacteria</taxon>
        <taxon>Pseudomonadati</taxon>
        <taxon>Pseudomonadota</taxon>
        <taxon>Gammaproteobacteria</taxon>
        <taxon>Pseudomonadales</taxon>
        <taxon>Pseudomonadaceae</taxon>
        <taxon>Halopseudomonas</taxon>
    </lineage>
</organism>
<evidence type="ECO:0000313" key="1">
    <source>
        <dbReference type="EMBL" id="KAA0696749.1"/>
    </source>
</evidence>
<evidence type="ECO:0000313" key="2">
    <source>
        <dbReference type="Proteomes" id="UP000463138"/>
    </source>
</evidence>
<dbReference type="InterPro" id="IPR015943">
    <property type="entry name" value="WD40/YVTN_repeat-like_dom_sf"/>
</dbReference>
<keyword evidence="2" id="KW-1185">Reference proteome</keyword>
<dbReference type="SUPFAM" id="SSF50969">
    <property type="entry name" value="YVTN repeat-like/Quinoprotein amine dehydrogenase"/>
    <property type="match status" value="1"/>
</dbReference>
<dbReference type="Gene3D" id="2.130.10.10">
    <property type="entry name" value="YVTN repeat-like/Quinoprotein amine dehydrogenase"/>
    <property type="match status" value="1"/>
</dbReference>
<reference evidence="1 2" key="1">
    <citation type="submission" date="2018-07" db="EMBL/GenBank/DDBJ databases">
        <title>Pseudomonas laoshanensis sp. nov., isolated from soil.</title>
        <authorList>
            <person name="Sun J."/>
            <person name="Yu L."/>
            <person name="Wang M."/>
            <person name="Zhang C."/>
        </authorList>
    </citation>
    <scope>NUCLEOTIDE SEQUENCE [LARGE SCALE GENOMIC DNA]</scope>
    <source>
        <strain evidence="1 2">Y22</strain>
    </source>
</reference>
<dbReference type="AlphaFoldDB" id="A0A7V7KZ06"/>
<dbReference type="OrthoDB" id="5624218at2"/>
<sequence length="370" mass="40672">MMNRRRFVQLGLSALVLSGPLAGCTRLHAERDRPQRFLSAADDANGQHLITLADHQGHVLARVPVAERCHGGCVRPGSAQVAVFARRPGRELYILDGREGALLHQLSSGDKHHFYGHGVFSEDGQYLYATANHFNDGQGQVRVYDARQQYQWVADFPVGGMDPHELRLHPDGNTLVIAMGGILTHPDYDRIKLNIDSMRPALVLMNRQTGEIEQRHEPSHHQLSCHHLDISPEGVVIAGYQFEGPEWERPPLIARLDTRSGLFSEVALPAEALAAMNNYVASVAVSTRGPLAAITAPRGNRVVLINYLSGEYVADIHLPDAAGVLPAPQEGFVVTSGLGGIYLLDEQKYTATLLNPEELHWDNHLTALES</sequence>